<dbReference type="EMBL" id="CAXITT010000476">
    <property type="protein sequence ID" value="CAL1542225.1"/>
    <property type="molecule type" value="Genomic_DNA"/>
</dbReference>
<keyword evidence="5 7" id="KW-0472">Membrane</keyword>
<evidence type="ECO:0000256" key="7">
    <source>
        <dbReference type="SAM" id="Phobius"/>
    </source>
</evidence>
<sequence length="149" mass="16470">MVKILANGDIVPDDDPRVKQASRRSAANPTRQGGFQSAGDNRDDQGPVQQINIFQSLNQRLLAFGIPQLRLGDIVVEPIVLVGFILVLMIFGIHGLIFGVLLYTVSRWSQYGAPDFVKRLFGGNENQHRDENRNNRGLGRAGGGYRLGR</sequence>
<evidence type="ECO:0000256" key="3">
    <source>
        <dbReference type="ARBA" id="ARBA00022692"/>
    </source>
</evidence>
<dbReference type="PANTHER" id="PTHR33690:SF3">
    <property type="entry name" value="UBIQUITIN-LIKE DOMAIN-CONTAINING PROTEIN"/>
    <property type="match status" value="1"/>
</dbReference>
<comment type="similarity">
    <text evidence="2">Belongs to the FAM241 family.</text>
</comment>
<evidence type="ECO:0000256" key="6">
    <source>
        <dbReference type="SAM" id="MobiDB-lite"/>
    </source>
</evidence>
<evidence type="ECO:0000256" key="4">
    <source>
        <dbReference type="ARBA" id="ARBA00022989"/>
    </source>
</evidence>
<comment type="caution">
    <text evidence="9">The sequence shown here is derived from an EMBL/GenBank/DDBJ whole genome shotgun (WGS) entry which is preliminary data.</text>
</comment>
<dbReference type="GO" id="GO:0016020">
    <property type="term" value="C:membrane"/>
    <property type="evidence" value="ECO:0007669"/>
    <property type="project" value="UniProtKB-SubCell"/>
</dbReference>
<evidence type="ECO:0000256" key="5">
    <source>
        <dbReference type="ARBA" id="ARBA00023136"/>
    </source>
</evidence>
<evidence type="ECO:0000256" key="1">
    <source>
        <dbReference type="ARBA" id="ARBA00004167"/>
    </source>
</evidence>
<feature type="transmembrane region" description="Helical" evidence="7">
    <location>
        <begin position="79"/>
        <end position="103"/>
    </location>
</feature>
<feature type="region of interest" description="Disordered" evidence="6">
    <location>
        <begin position="124"/>
        <end position="149"/>
    </location>
</feature>
<feature type="compositionally biased region" description="Polar residues" evidence="6">
    <location>
        <begin position="23"/>
        <end position="39"/>
    </location>
</feature>
<evidence type="ECO:0000313" key="10">
    <source>
        <dbReference type="Proteomes" id="UP001497497"/>
    </source>
</evidence>
<keyword evidence="4 7" id="KW-1133">Transmembrane helix</keyword>
<reference evidence="9 10" key="1">
    <citation type="submission" date="2024-04" db="EMBL/GenBank/DDBJ databases">
        <authorList>
            <consortium name="Genoscope - CEA"/>
            <person name="William W."/>
        </authorList>
    </citation>
    <scope>NUCLEOTIDE SEQUENCE [LARGE SCALE GENOMIC DNA]</scope>
</reference>
<feature type="domain" description="DUF4605" evidence="8">
    <location>
        <begin position="52"/>
        <end position="110"/>
    </location>
</feature>
<name>A0AAV2I6A6_LYMST</name>
<feature type="region of interest" description="Disordered" evidence="6">
    <location>
        <begin position="1"/>
        <end position="44"/>
    </location>
</feature>
<dbReference type="AlphaFoldDB" id="A0AAV2I6A6"/>
<evidence type="ECO:0000256" key="2">
    <source>
        <dbReference type="ARBA" id="ARBA00006165"/>
    </source>
</evidence>
<comment type="subcellular location">
    <subcellularLocation>
        <location evidence="1">Membrane</location>
        <topology evidence="1">Single-pass membrane protein</topology>
    </subcellularLocation>
</comment>
<protein>
    <recommendedName>
        <fullName evidence="8">DUF4605 domain-containing protein</fullName>
    </recommendedName>
</protein>
<dbReference type="InterPro" id="IPR027953">
    <property type="entry name" value="DUF4605"/>
</dbReference>
<evidence type="ECO:0000259" key="8">
    <source>
        <dbReference type="Pfam" id="PF15378"/>
    </source>
</evidence>
<gene>
    <name evidence="9" type="ORF">GSLYS_00015823001</name>
</gene>
<feature type="compositionally biased region" description="Gly residues" evidence="6">
    <location>
        <begin position="139"/>
        <end position="149"/>
    </location>
</feature>
<dbReference type="Pfam" id="PF15378">
    <property type="entry name" value="DUF4605"/>
    <property type="match status" value="1"/>
</dbReference>
<dbReference type="PANTHER" id="PTHR33690">
    <property type="entry name" value="DUF4605 DOMAIN-CONTAINING PROTEIN"/>
    <property type="match status" value="1"/>
</dbReference>
<keyword evidence="3 7" id="KW-0812">Transmembrane</keyword>
<dbReference type="InterPro" id="IPR052502">
    <property type="entry name" value="FAM241_domain"/>
</dbReference>
<proteinExistence type="inferred from homology"/>
<organism evidence="9 10">
    <name type="scientific">Lymnaea stagnalis</name>
    <name type="common">Great pond snail</name>
    <name type="synonym">Helix stagnalis</name>
    <dbReference type="NCBI Taxonomy" id="6523"/>
    <lineage>
        <taxon>Eukaryota</taxon>
        <taxon>Metazoa</taxon>
        <taxon>Spiralia</taxon>
        <taxon>Lophotrochozoa</taxon>
        <taxon>Mollusca</taxon>
        <taxon>Gastropoda</taxon>
        <taxon>Heterobranchia</taxon>
        <taxon>Euthyneura</taxon>
        <taxon>Panpulmonata</taxon>
        <taxon>Hygrophila</taxon>
        <taxon>Lymnaeoidea</taxon>
        <taxon>Lymnaeidae</taxon>
        <taxon>Lymnaea</taxon>
    </lineage>
</organism>
<keyword evidence="10" id="KW-1185">Reference proteome</keyword>
<dbReference type="Proteomes" id="UP001497497">
    <property type="component" value="Unassembled WGS sequence"/>
</dbReference>
<evidence type="ECO:0000313" key="9">
    <source>
        <dbReference type="EMBL" id="CAL1542225.1"/>
    </source>
</evidence>
<accession>A0AAV2I6A6</accession>